<feature type="domain" description="RRM" evidence="8">
    <location>
        <begin position="485"/>
        <end position="564"/>
    </location>
</feature>
<feature type="region of interest" description="Disordered" evidence="7">
    <location>
        <begin position="739"/>
        <end position="764"/>
    </location>
</feature>
<evidence type="ECO:0000313" key="9">
    <source>
        <dbReference type="Proteomes" id="UP000515160"/>
    </source>
</evidence>
<dbReference type="SUPFAM" id="SSF54928">
    <property type="entry name" value="RNA-binding domain, RBD"/>
    <property type="match status" value="2"/>
</dbReference>
<dbReference type="GO" id="GO:1990904">
    <property type="term" value="C:ribonucleoprotein complex"/>
    <property type="evidence" value="ECO:0007669"/>
    <property type="project" value="InterPro"/>
</dbReference>
<dbReference type="AlphaFoldDB" id="A0A6P8XG20"/>
<dbReference type="SMART" id="SM00360">
    <property type="entry name" value="RRM"/>
    <property type="match status" value="2"/>
</dbReference>
<feature type="region of interest" description="Disordered" evidence="7">
    <location>
        <begin position="338"/>
        <end position="390"/>
    </location>
</feature>
<evidence type="ECO:0000313" key="11">
    <source>
        <dbReference type="RefSeq" id="XP_034111405.1"/>
    </source>
</evidence>
<dbReference type="InterPro" id="IPR035979">
    <property type="entry name" value="RBD_domain_sf"/>
</dbReference>
<gene>
    <name evidence="10 11 12 13" type="primary">LOC117572600</name>
</gene>
<dbReference type="CTD" id="38605"/>
<dbReference type="Proteomes" id="UP000515160">
    <property type="component" value="Chromosome 3"/>
</dbReference>
<feature type="domain" description="RRM" evidence="8">
    <location>
        <begin position="395"/>
        <end position="468"/>
    </location>
</feature>
<feature type="compositionally biased region" description="Polar residues" evidence="7">
    <location>
        <begin position="85"/>
        <end position="95"/>
    </location>
</feature>
<dbReference type="Pfam" id="PF00076">
    <property type="entry name" value="RRM_1"/>
    <property type="match status" value="2"/>
</dbReference>
<dbReference type="GeneID" id="117572600"/>
<accession>A0A6P8XG20</accession>
<feature type="compositionally biased region" description="Low complexity" evidence="7">
    <location>
        <begin position="156"/>
        <end position="173"/>
    </location>
</feature>
<evidence type="ECO:0000256" key="5">
    <source>
        <dbReference type="ARBA" id="ARBA00039536"/>
    </source>
</evidence>
<dbReference type="InterPro" id="IPR012677">
    <property type="entry name" value="Nucleotide-bd_a/b_plait_sf"/>
</dbReference>
<feature type="region of interest" description="Disordered" evidence="7">
    <location>
        <begin position="154"/>
        <end position="179"/>
    </location>
</feature>
<feature type="region of interest" description="Disordered" evidence="7">
    <location>
        <begin position="71"/>
        <end position="95"/>
    </location>
</feature>
<dbReference type="RefSeq" id="XP_034111404.1">
    <property type="nucleotide sequence ID" value="XM_034255513.2"/>
</dbReference>
<comment type="function">
    <text evidence="4">Has a role in the perception of gravity.</text>
</comment>
<reference evidence="10 11" key="1">
    <citation type="submission" date="2025-04" db="UniProtKB">
        <authorList>
            <consortium name="RefSeq"/>
        </authorList>
    </citation>
    <scope>IDENTIFICATION</scope>
    <source>
        <strain evidence="10 11">15112-1751.03</strain>
        <tissue evidence="10 11">Whole Adult</tissue>
    </source>
</reference>
<keyword evidence="9" id="KW-1185">Reference proteome</keyword>
<evidence type="ECO:0000259" key="8">
    <source>
        <dbReference type="PROSITE" id="PS50102"/>
    </source>
</evidence>
<dbReference type="InterPro" id="IPR000504">
    <property type="entry name" value="RRM_dom"/>
</dbReference>
<protein>
    <recommendedName>
        <fullName evidence="5">Protein alan shepard</fullName>
    </recommendedName>
</protein>
<dbReference type="RefSeq" id="XP_034111405.1">
    <property type="nucleotide sequence ID" value="XM_034255514.2"/>
</dbReference>
<organism evidence="9 12">
    <name type="scientific">Drosophila albomicans</name>
    <name type="common">Fruit fly</name>
    <dbReference type="NCBI Taxonomy" id="7291"/>
    <lineage>
        <taxon>Eukaryota</taxon>
        <taxon>Metazoa</taxon>
        <taxon>Ecdysozoa</taxon>
        <taxon>Arthropoda</taxon>
        <taxon>Hexapoda</taxon>
        <taxon>Insecta</taxon>
        <taxon>Pterygota</taxon>
        <taxon>Neoptera</taxon>
        <taxon>Endopterygota</taxon>
        <taxon>Diptera</taxon>
        <taxon>Brachycera</taxon>
        <taxon>Muscomorpha</taxon>
        <taxon>Ephydroidea</taxon>
        <taxon>Drosophilidae</taxon>
        <taxon>Drosophila</taxon>
    </lineage>
</organism>
<dbReference type="FunFam" id="3.30.70.330:FF:000169">
    <property type="entry name" value="protein alan shepard isoform X4"/>
    <property type="match status" value="1"/>
</dbReference>
<evidence type="ECO:0000256" key="2">
    <source>
        <dbReference type="ARBA" id="ARBA00022737"/>
    </source>
</evidence>
<evidence type="ECO:0000256" key="3">
    <source>
        <dbReference type="ARBA" id="ARBA00022884"/>
    </source>
</evidence>
<keyword evidence="3 6" id="KW-0694">RNA-binding</keyword>
<dbReference type="Gene3D" id="3.30.70.330">
    <property type="match status" value="2"/>
</dbReference>
<evidence type="ECO:0000256" key="6">
    <source>
        <dbReference type="PROSITE-ProRule" id="PRU00176"/>
    </source>
</evidence>
<dbReference type="InterPro" id="IPR002343">
    <property type="entry name" value="Hud_Sxl_RNA"/>
</dbReference>
<dbReference type="FunFam" id="3.30.70.330:FF:000491">
    <property type="entry name" value="protein alan shepard isoform X6"/>
    <property type="match status" value="1"/>
</dbReference>
<evidence type="ECO:0000256" key="4">
    <source>
        <dbReference type="ARBA" id="ARBA00037469"/>
    </source>
</evidence>
<dbReference type="PRINTS" id="PR00961">
    <property type="entry name" value="HUDSXLRNA"/>
</dbReference>
<dbReference type="PROSITE" id="PS50102">
    <property type="entry name" value="RRM"/>
    <property type="match status" value="2"/>
</dbReference>
<dbReference type="OrthoDB" id="271725at2759"/>
<name>A0A6P8XG20_DROAB</name>
<dbReference type="PANTHER" id="PTHR24012">
    <property type="entry name" value="RNA BINDING PROTEIN"/>
    <property type="match status" value="1"/>
</dbReference>
<evidence type="ECO:0000256" key="7">
    <source>
        <dbReference type="SAM" id="MobiDB-lite"/>
    </source>
</evidence>
<feature type="compositionally biased region" description="Low complexity" evidence="7">
    <location>
        <begin position="342"/>
        <end position="390"/>
    </location>
</feature>
<keyword evidence="2" id="KW-0677">Repeat</keyword>
<evidence type="ECO:0000313" key="10">
    <source>
        <dbReference type="RefSeq" id="XP_034111404.1"/>
    </source>
</evidence>
<dbReference type="CDD" id="cd12243">
    <property type="entry name" value="RRM1_MSSP"/>
    <property type="match status" value="1"/>
</dbReference>
<dbReference type="RefSeq" id="XP_034111409.1">
    <property type="nucleotide sequence ID" value="XM_034255518.2"/>
</dbReference>
<dbReference type="RefSeq" id="XP_034111408.1">
    <property type="nucleotide sequence ID" value="XM_034255517.2"/>
</dbReference>
<dbReference type="GO" id="GO:0003723">
    <property type="term" value="F:RNA binding"/>
    <property type="evidence" value="ECO:0007669"/>
    <property type="project" value="UniProtKB-UniRule"/>
</dbReference>
<sequence length="764" mass="80884">MYISIKIASIKRKKSPPPLTTLTLISSNQREQQKEQLKELQQVQISQINQPLIEVQATDTLQEASTVTTTTTATAAAAPEEPNSAEISRNSTATKTTKDSLLTHLKAYASVSVDNNLPALVTSTPPTTQSANPKIFAKPTTTIAVLKTRPTKTNFTTSSSTSPLHSCSSTSSSLIAQPPPSKILKTDHLCVSTAATPAPGLPTVAAASAVRHPCIYCVIPVPVNSSSAGSIASAVTLKGGIPQHSPAMTSPAAAAAAGAALAAGAPYRGATSWTPQGYAPAAAAAAAAVAQQTYRYTTPLPQPAYAAYTPHTANTPSTTTAYQWVNPLNTLEYGQRVPTAASPSNTNSSSSSNTGSQSGTLSTSLSNTTNTNTTMGPNGTAQNQNQQGGEQLSKTNLYIRGLQQGTTDKDLVNMCAQYGTIISTKAILDKTTNKCKGYGFVDFEQPAYAEGAVKGLQAKGVQAQMAKVGIWVLHRPAIQQEQDPTNLYIANLPPHFKETDLEAMLAKYGQVVSTRILRDQQMNSKGVGFARMESREKCEQIIQMFNGNTIPGAKDPLLVKFADGGPKKKNLFKTPDPNARAWRDVSAEGIPVAYDPTMQQNGVSVNVGTPIGVPYSRFGAPQVGGYPVAGSQWIPGYMMTQPITQVDDQYSTSALQYMQMAAAPQLGVTSYKPEAVNQVQPRGISMMVSGETAVPYGTMMPQLATLQIGNSNFSPSLQYISPTYPYYAPPTIIPTMPMTDSEQASTAASPDEAYTQYAHQAAPK</sequence>
<evidence type="ECO:0000256" key="1">
    <source>
        <dbReference type="ARBA" id="ARBA00022553"/>
    </source>
</evidence>
<dbReference type="CDD" id="cd12244">
    <property type="entry name" value="RRM2_MSSP"/>
    <property type="match status" value="1"/>
</dbReference>
<evidence type="ECO:0000313" key="13">
    <source>
        <dbReference type="RefSeq" id="XP_034111409.1"/>
    </source>
</evidence>
<keyword evidence="1" id="KW-0597">Phosphoprotein</keyword>
<proteinExistence type="predicted"/>
<evidence type="ECO:0000313" key="12">
    <source>
        <dbReference type="RefSeq" id="XP_034111408.1"/>
    </source>
</evidence>